<dbReference type="Proteomes" id="UP000217211">
    <property type="component" value="Plasmid pSJ05684b"/>
</dbReference>
<dbReference type="EMBL" id="CP023068">
    <property type="protein sequence ID" value="ASY65195.1"/>
    <property type="molecule type" value="Genomic_DNA"/>
</dbReference>
<organism evidence="1 2">
    <name type="scientific">Sinorhizobium sojae CCBAU 05684</name>
    <dbReference type="NCBI Taxonomy" id="716928"/>
    <lineage>
        <taxon>Bacteria</taxon>
        <taxon>Pseudomonadati</taxon>
        <taxon>Pseudomonadota</taxon>
        <taxon>Alphaproteobacteria</taxon>
        <taxon>Hyphomicrobiales</taxon>
        <taxon>Rhizobiaceae</taxon>
        <taxon>Sinorhizobium/Ensifer group</taxon>
        <taxon>Sinorhizobium</taxon>
    </lineage>
</organism>
<name>A0A249PHF1_9HYPH</name>
<geneLocation type="plasmid" evidence="2">
    <name>psj05684b</name>
</geneLocation>
<reference evidence="1 2" key="1">
    <citation type="submission" date="2017-08" db="EMBL/GenBank/DDBJ databases">
        <title>Multipartite genome sequences of Sinorhizobium species nodulating soybeans.</title>
        <authorList>
            <person name="Tian C.F."/>
        </authorList>
    </citation>
    <scope>NUCLEOTIDE SEQUENCE [LARGE SCALE GENOMIC DNA]</scope>
    <source>
        <strain evidence="1 2">CCBAU 05684</strain>
        <plasmid evidence="2">psj05684b</plasmid>
    </source>
</reference>
<dbReference type="AlphaFoldDB" id="A0A249PHF1"/>
<keyword evidence="1" id="KW-0614">Plasmid</keyword>
<gene>
    <name evidence="1" type="ORF">SJ05684_b42130</name>
</gene>
<accession>A0A249PHF1</accession>
<sequence>MHAVDEFVLPALPYLLRARQKAVVSQKDVRNLDETVCPP</sequence>
<keyword evidence="2" id="KW-1185">Reference proteome</keyword>
<dbReference type="KEGG" id="esj:SJ05684_b42130"/>
<evidence type="ECO:0000313" key="2">
    <source>
        <dbReference type="Proteomes" id="UP000217211"/>
    </source>
</evidence>
<proteinExistence type="predicted"/>
<protein>
    <submittedName>
        <fullName evidence="1">Uncharacterized protein</fullName>
    </submittedName>
</protein>
<evidence type="ECO:0000313" key="1">
    <source>
        <dbReference type="EMBL" id="ASY65195.1"/>
    </source>
</evidence>